<dbReference type="SUPFAM" id="SSF46689">
    <property type="entry name" value="Homeodomain-like"/>
    <property type="match status" value="1"/>
</dbReference>
<organism evidence="5 6">
    <name type="scientific">Nonomuraea phyllanthi</name>
    <dbReference type="NCBI Taxonomy" id="2219224"/>
    <lineage>
        <taxon>Bacteria</taxon>
        <taxon>Bacillati</taxon>
        <taxon>Actinomycetota</taxon>
        <taxon>Actinomycetes</taxon>
        <taxon>Streptosporangiales</taxon>
        <taxon>Streptosporangiaceae</taxon>
        <taxon>Nonomuraea</taxon>
    </lineage>
</organism>
<protein>
    <submittedName>
        <fullName evidence="5">TetR family transcriptional regulator</fullName>
    </submittedName>
</protein>
<sequence>MPKVVDPQARRDEVVDAVFRVVRRAGLEHASLRNVAEEAGLAIGSVRHYFAGHTEMMVFAMRASVERVSARLEAHVAPLLARQGADERAEGVELMLSELLPLDERRRDEATVWLAFTMAARTHPELRPHAEEAYDGMRRLVGRIIGGIARQRPLRGDAGVETERLCALIDGLTVEGVLHPDRMTPELMTLALRRHLETLTEPGP</sequence>
<evidence type="ECO:0000256" key="3">
    <source>
        <dbReference type="ARBA" id="ARBA00023125"/>
    </source>
</evidence>
<evidence type="ECO:0000313" key="5">
    <source>
        <dbReference type="EMBL" id="KAB8189362.1"/>
    </source>
</evidence>
<name>A0A5C4VN51_9ACTN</name>
<dbReference type="PANTHER" id="PTHR30055:SF226">
    <property type="entry name" value="HTH-TYPE TRANSCRIPTIONAL REGULATOR PKSA"/>
    <property type="match status" value="1"/>
</dbReference>
<dbReference type="Proteomes" id="UP000312512">
    <property type="component" value="Unassembled WGS sequence"/>
</dbReference>
<comment type="caution">
    <text evidence="5">The sequence shown here is derived from an EMBL/GenBank/DDBJ whole genome shotgun (WGS) entry which is preliminary data.</text>
</comment>
<dbReference type="SUPFAM" id="SSF48498">
    <property type="entry name" value="Tetracyclin repressor-like, C-terminal domain"/>
    <property type="match status" value="1"/>
</dbReference>
<keyword evidence="1" id="KW-0678">Repressor</keyword>
<gene>
    <name evidence="5" type="ORF">FH608_039845</name>
</gene>
<dbReference type="RefSeq" id="WP_139635604.1">
    <property type="nucleotide sequence ID" value="NZ_VDLX02000020.1"/>
</dbReference>
<dbReference type="PROSITE" id="PS50977">
    <property type="entry name" value="HTH_TETR_2"/>
    <property type="match status" value="1"/>
</dbReference>
<accession>A0A5C4VN51</accession>
<dbReference type="InterPro" id="IPR036271">
    <property type="entry name" value="Tet_transcr_reg_TetR-rel_C_sf"/>
</dbReference>
<dbReference type="PANTHER" id="PTHR30055">
    <property type="entry name" value="HTH-TYPE TRANSCRIPTIONAL REGULATOR RUTR"/>
    <property type="match status" value="1"/>
</dbReference>
<dbReference type="InterPro" id="IPR050109">
    <property type="entry name" value="HTH-type_TetR-like_transc_reg"/>
</dbReference>
<dbReference type="InterPro" id="IPR009057">
    <property type="entry name" value="Homeodomain-like_sf"/>
</dbReference>
<keyword evidence="6" id="KW-1185">Reference proteome</keyword>
<evidence type="ECO:0000313" key="6">
    <source>
        <dbReference type="Proteomes" id="UP000312512"/>
    </source>
</evidence>
<evidence type="ECO:0000256" key="4">
    <source>
        <dbReference type="ARBA" id="ARBA00023163"/>
    </source>
</evidence>
<dbReference type="Pfam" id="PF13977">
    <property type="entry name" value="TetR_C_6"/>
    <property type="match status" value="1"/>
</dbReference>
<dbReference type="InterPro" id="IPR039538">
    <property type="entry name" value="BetI_C"/>
</dbReference>
<proteinExistence type="predicted"/>
<evidence type="ECO:0000256" key="1">
    <source>
        <dbReference type="ARBA" id="ARBA00022491"/>
    </source>
</evidence>
<dbReference type="InterPro" id="IPR001647">
    <property type="entry name" value="HTH_TetR"/>
</dbReference>
<dbReference type="GO" id="GO:0000976">
    <property type="term" value="F:transcription cis-regulatory region binding"/>
    <property type="evidence" value="ECO:0007669"/>
    <property type="project" value="TreeGrafter"/>
</dbReference>
<dbReference type="GO" id="GO:0003700">
    <property type="term" value="F:DNA-binding transcription factor activity"/>
    <property type="evidence" value="ECO:0007669"/>
    <property type="project" value="TreeGrafter"/>
</dbReference>
<dbReference type="EMBL" id="VDLX02000020">
    <property type="protein sequence ID" value="KAB8189362.1"/>
    <property type="molecule type" value="Genomic_DNA"/>
</dbReference>
<reference evidence="5 6" key="1">
    <citation type="submission" date="2019-10" db="EMBL/GenBank/DDBJ databases">
        <title>Nonomuraea sp. nov., isolated from Phyllanthus amarus.</title>
        <authorList>
            <person name="Klykleung N."/>
            <person name="Tanasupawat S."/>
        </authorList>
    </citation>
    <scope>NUCLEOTIDE SEQUENCE [LARGE SCALE GENOMIC DNA]</scope>
    <source>
        <strain evidence="5 6">PA1-10</strain>
    </source>
</reference>
<evidence type="ECO:0000256" key="2">
    <source>
        <dbReference type="ARBA" id="ARBA00023015"/>
    </source>
</evidence>
<keyword evidence="3" id="KW-0238">DNA-binding</keyword>
<keyword evidence="2" id="KW-0805">Transcription regulation</keyword>
<dbReference type="OrthoDB" id="9816296at2"/>
<dbReference type="Gene3D" id="1.10.357.10">
    <property type="entry name" value="Tetracycline Repressor, domain 2"/>
    <property type="match status" value="1"/>
</dbReference>
<keyword evidence="4" id="KW-0804">Transcription</keyword>
<dbReference type="AlphaFoldDB" id="A0A5C4VN51"/>